<name>A0AA39DHW2_VITRO</name>
<evidence type="ECO:0000313" key="2">
    <source>
        <dbReference type="EMBL" id="KAJ9684776.1"/>
    </source>
</evidence>
<accession>A0AA39DHW2</accession>
<reference evidence="2 3" key="1">
    <citation type="journal article" date="2023" name="BMC Biotechnol.">
        <title>Vitis rotundifolia cv Carlos genome sequencing.</title>
        <authorList>
            <person name="Huff M."/>
            <person name="Hulse-Kemp A."/>
            <person name="Scheffler B."/>
            <person name="Youngblood R."/>
            <person name="Simpson S."/>
            <person name="Babiker E."/>
            <person name="Staton M."/>
        </authorList>
    </citation>
    <scope>NUCLEOTIDE SEQUENCE [LARGE SCALE GENOMIC DNA]</scope>
    <source>
        <tissue evidence="2">Leaf</tissue>
    </source>
</reference>
<feature type="region of interest" description="Disordered" evidence="1">
    <location>
        <begin position="22"/>
        <end position="65"/>
    </location>
</feature>
<dbReference type="Proteomes" id="UP001168098">
    <property type="component" value="Unassembled WGS sequence"/>
</dbReference>
<gene>
    <name evidence="2" type="ORF">PVL29_016984</name>
</gene>
<evidence type="ECO:0000256" key="1">
    <source>
        <dbReference type="SAM" id="MobiDB-lite"/>
    </source>
</evidence>
<evidence type="ECO:0000313" key="3">
    <source>
        <dbReference type="Proteomes" id="UP001168098"/>
    </source>
</evidence>
<organism evidence="2 3">
    <name type="scientific">Vitis rotundifolia</name>
    <name type="common">Muscadine grape</name>
    <dbReference type="NCBI Taxonomy" id="103349"/>
    <lineage>
        <taxon>Eukaryota</taxon>
        <taxon>Viridiplantae</taxon>
        <taxon>Streptophyta</taxon>
        <taxon>Embryophyta</taxon>
        <taxon>Tracheophyta</taxon>
        <taxon>Spermatophyta</taxon>
        <taxon>Magnoliopsida</taxon>
        <taxon>eudicotyledons</taxon>
        <taxon>Gunneridae</taxon>
        <taxon>Pentapetalae</taxon>
        <taxon>rosids</taxon>
        <taxon>Vitales</taxon>
        <taxon>Vitaceae</taxon>
        <taxon>Viteae</taxon>
        <taxon>Vitis</taxon>
    </lineage>
</organism>
<dbReference type="AlphaFoldDB" id="A0AA39DHW2"/>
<proteinExistence type="predicted"/>
<comment type="caution">
    <text evidence="2">The sequence shown here is derived from an EMBL/GenBank/DDBJ whole genome shotgun (WGS) entry which is preliminary data.</text>
</comment>
<feature type="compositionally biased region" description="Polar residues" evidence="1">
    <location>
        <begin position="55"/>
        <end position="65"/>
    </location>
</feature>
<sequence length="65" mass="6834">MLKPGHILRPTPNGIIFTPVTPVISASSPPKRKRSGSNFSGFFHSLGSSEMAGKKNSTFASVGMS</sequence>
<dbReference type="EMBL" id="JARBHA010000013">
    <property type="protein sequence ID" value="KAJ9684776.1"/>
    <property type="molecule type" value="Genomic_DNA"/>
</dbReference>
<protein>
    <submittedName>
        <fullName evidence="2">Uncharacterized protein</fullName>
    </submittedName>
</protein>
<keyword evidence="3" id="KW-1185">Reference proteome</keyword>